<dbReference type="RefSeq" id="XP_007314471.1">
    <property type="nucleotide sequence ID" value="XM_007314409.1"/>
</dbReference>
<evidence type="ECO:0000256" key="2">
    <source>
        <dbReference type="ARBA" id="ARBA00022483"/>
    </source>
</evidence>
<dbReference type="KEGG" id="sla:SERLADRAFT_445824"/>
<comment type="similarity">
    <text evidence="4">Belongs to the SEC8 family.</text>
</comment>
<comment type="function">
    <text evidence="4">Component of the exocyst complex involved in the docking of exocytic vesicles with fusion sites on the plasma membrane.</text>
</comment>
<organism>
    <name type="scientific">Serpula lacrymans var. lacrymans (strain S7.9)</name>
    <name type="common">Dry rot fungus</name>
    <dbReference type="NCBI Taxonomy" id="578457"/>
    <lineage>
        <taxon>Eukaryota</taxon>
        <taxon>Fungi</taxon>
        <taxon>Dikarya</taxon>
        <taxon>Basidiomycota</taxon>
        <taxon>Agaricomycotina</taxon>
        <taxon>Agaricomycetes</taxon>
        <taxon>Agaricomycetidae</taxon>
        <taxon>Boletales</taxon>
        <taxon>Coniophorineae</taxon>
        <taxon>Serpulaceae</taxon>
        <taxon>Serpula</taxon>
    </lineage>
</organism>
<keyword evidence="2 4" id="KW-0268">Exocytosis</keyword>
<sequence length="1207" mass="134648">MSPVPSCPPEDRPSRPQRSELRARQVSDYSTSERTSTSSGATQGYRDPVCSSPTSLAAVMSAFQSAGARKRAMTNGKEDVEYEREKQKEMEMEKLRQERIKERMPGRKATGKAKAGDIDVVLDEITDEWEFVIDPDFNNVDLALSLLGDSPVGKDMDSFRQTKATLSKALKGSVDKHYQAFAAALPHHASLINYLGLTQTQISDTRFALQEARDALGSKRADLVQLWSRSQTLEEMMRILDQIENLKSVPDLLETLMSEKRLLQASILLVRSLKMINTQDMQEIGAVVDLRSYLSGQEMALREILIDELHNHLYLKSFWCESRWVAYTLNQQNFPRVEFEDEPPPYVPEPESTQEPLADINKSSRLSRFLSGLAMRPNDPPHDITEASFQSSDSPQISSSSSLPSNLSFSNISSLFPFSSQASQSNANPESDSFTYIETLLESFAVLGKLGSALDMVAQRLPSEIFALVEATLDQVEERAEEAKRVSMFGFGDASLRRSEGGYVFVVGDPTAGMGFSVIGSSMASKGNSLRASSLRLAALESSTRYADQETLKDLFWTLYSKLDAVTQGLRAIYEVTKRIGSRRDFKDSSGAKPGALFPLAEMWLPVQAEVRTLLHDYLTNDGQSSVAGRNPISSINEVLRDGRFNRDKSKTVFRFADTDTKLTNKILKKHEDELARALKDTMPGLVQNSTESTVQAMLSTVGTDDRLTGLSQHHRLLIRPDAFHVSVLFQPTLTFLSRISEILPSGVESTRPASEVLDNFVLKVYLPQLEEKVSTLFHQAVTGPEAFQPDPLSMRISLQPLLKASTQLIALINSLCAMLRSTPFHRENYSRLILSVIIQFYQRCSDRFYDLVSTCWGSTQSSALAAQWAQKSEISLCLAELFSTSEANTSRLEHLCRQETHLESSFLVQGSVNKGDIVPSTRNLAALCALYRSLAWFTTELNSLKAGPGGVLSPTNPKSRLEPLSPATTSLHALLSNISDEQLGLPLTREMALRFGALIQTYNQLAEIILHTIRIDIRCRVIHYLDAALRHGNYSVDHEAGEPDPYIIDLNAELGACDDLVSATLLKEECCFIFVGLGPLMEHLLISNARYIRFANKFGIKKIIRNILALQQSLKTVANGQQHTEFERAKAYYSLFFLPPQDMLNGIRQKKKFNFDEYKAILNLQCGVDQGEDEATASRAADRNYNMYTIELRGLEMESSIDIEEA</sequence>
<dbReference type="HOGENOM" id="CLU_004025_1_0_1"/>
<dbReference type="GO" id="GO:0000145">
    <property type="term" value="C:exocyst"/>
    <property type="evidence" value="ECO:0007669"/>
    <property type="project" value="UniProtKB-UniRule"/>
</dbReference>
<name>F8NJQ7_SERL9</name>
<keyword evidence="1 4" id="KW-0813">Transport</keyword>
<evidence type="ECO:0000313" key="8">
    <source>
        <dbReference type="EMBL" id="EGO28272.1"/>
    </source>
</evidence>
<feature type="domain" description="Exocyst complex component Sec8 N-terminal" evidence="6">
    <location>
        <begin position="118"/>
        <end position="255"/>
    </location>
</feature>
<dbReference type="GO" id="GO:0015031">
    <property type="term" value="P:protein transport"/>
    <property type="evidence" value="ECO:0007669"/>
    <property type="project" value="UniProtKB-KW"/>
</dbReference>
<accession>F8NJQ7</accession>
<dbReference type="Pfam" id="PF04048">
    <property type="entry name" value="Sec8_N"/>
    <property type="match status" value="1"/>
</dbReference>
<dbReference type="GO" id="GO:0006893">
    <property type="term" value="P:Golgi to plasma membrane transport"/>
    <property type="evidence" value="ECO:0007669"/>
    <property type="project" value="TreeGrafter"/>
</dbReference>
<feature type="region of interest" description="Disordered" evidence="5">
    <location>
        <begin position="72"/>
        <end position="92"/>
    </location>
</feature>
<dbReference type="Pfam" id="PF20652">
    <property type="entry name" value="Sec8_C"/>
    <property type="match status" value="1"/>
</dbReference>
<evidence type="ECO:0000256" key="4">
    <source>
        <dbReference type="RuleBase" id="RU367079"/>
    </source>
</evidence>
<dbReference type="PANTHER" id="PTHR14146">
    <property type="entry name" value="EXOCYST COMPLEX COMPONENT 4"/>
    <property type="match status" value="1"/>
</dbReference>
<feature type="compositionally biased region" description="Low complexity" evidence="5">
    <location>
        <begin position="388"/>
        <end position="402"/>
    </location>
</feature>
<dbReference type="GO" id="GO:0006904">
    <property type="term" value="P:vesicle docking involved in exocytosis"/>
    <property type="evidence" value="ECO:0007669"/>
    <property type="project" value="InterPro"/>
</dbReference>
<dbReference type="GeneID" id="18816232"/>
<dbReference type="InterPro" id="IPR007191">
    <property type="entry name" value="Sec8_exocyst_N"/>
</dbReference>
<dbReference type="OrthoDB" id="272977at2759"/>
<evidence type="ECO:0000256" key="1">
    <source>
        <dbReference type="ARBA" id="ARBA00022448"/>
    </source>
</evidence>
<feature type="region of interest" description="Disordered" evidence="5">
    <location>
        <begin position="380"/>
        <end position="402"/>
    </location>
</feature>
<dbReference type="GO" id="GO:0090522">
    <property type="term" value="P:vesicle tethering involved in exocytosis"/>
    <property type="evidence" value="ECO:0007669"/>
    <property type="project" value="UniProtKB-UniRule"/>
</dbReference>
<dbReference type="AlphaFoldDB" id="F8NJQ7"/>
<feature type="compositionally biased region" description="Polar residues" evidence="5">
    <location>
        <begin position="27"/>
        <end position="42"/>
    </location>
</feature>
<evidence type="ECO:0000256" key="3">
    <source>
        <dbReference type="ARBA" id="ARBA00022927"/>
    </source>
</evidence>
<evidence type="ECO:0000259" key="7">
    <source>
        <dbReference type="Pfam" id="PF20652"/>
    </source>
</evidence>
<dbReference type="EMBL" id="GL945430">
    <property type="protein sequence ID" value="EGO28272.1"/>
    <property type="molecule type" value="Genomic_DNA"/>
</dbReference>
<dbReference type="InterPro" id="IPR039682">
    <property type="entry name" value="Sec8/EXOC4"/>
</dbReference>
<dbReference type="InterPro" id="IPR048630">
    <property type="entry name" value="Sec8_M"/>
</dbReference>
<feature type="compositionally biased region" description="Basic and acidic residues" evidence="5">
    <location>
        <begin position="9"/>
        <end position="25"/>
    </location>
</feature>
<dbReference type="Proteomes" id="UP000008064">
    <property type="component" value="Unassembled WGS sequence"/>
</dbReference>
<evidence type="ECO:0000256" key="5">
    <source>
        <dbReference type="SAM" id="MobiDB-lite"/>
    </source>
</evidence>
<evidence type="ECO:0000259" key="6">
    <source>
        <dbReference type="Pfam" id="PF04048"/>
    </source>
</evidence>
<feature type="region of interest" description="Disordered" evidence="5">
    <location>
        <begin position="1"/>
        <end position="51"/>
    </location>
</feature>
<protein>
    <recommendedName>
        <fullName evidence="4">Exocyst complex component Sec8</fullName>
    </recommendedName>
</protein>
<feature type="domain" description="Exocyst complex component Sec8 middle helical bundle" evidence="7">
    <location>
        <begin position="428"/>
        <end position="734"/>
    </location>
</feature>
<proteinExistence type="inferred from homology"/>
<gene>
    <name evidence="8" type="ORF">SERLADRAFT_445824</name>
</gene>
<keyword evidence="3 4" id="KW-0653">Protein transport</keyword>
<reference evidence="8" key="1">
    <citation type="submission" date="2011-04" db="EMBL/GenBank/DDBJ databases">
        <title>Evolution of plant cell wall degrading machinery underlies the functional diversity of forest fungi.</title>
        <authorList>
            <consortium name="US DOE Joint Genome Institute (JGI-PGF)"/>
            <person name="Eastwood D.C."/>
            <person name="Floudas D."/>
            <person name="Binder M."/>
            <person name="Majcherczyk A."/>
            <person name="Schneider P."/>
            <person name="Aerts A."/>
            <person name="Asiegbu F.O."/>
            <person name="Baker S.E."/>
            <person name="Barry K."/>
            <person name="Bendiksby M."/>
            <person name="Blumentritt M."/>
            <person name="Coutinho P.M."/>
            <person name="Cullen D."/>
            <person name="Cullen D."/>
            <person name="Gathman A."/>
            <person name="Goodell B."/>
            <person name="Henrissat B."/>
            <person name="Ihrmark K."/>
            <person name="Kauserud H."/>
            <person name="Kohler A."/>
            <person name="LaButti K."/>
            <person name="Lapidus A."/>
            <person name="Lavin J.L."/>
            <person name="Lee Y.-H."/>
            <person name="Lindquist E."/>
            <person name="Lilly W."/>
            <person name="Lucas S."/>
            <person name="Morin E."/>
            <person name="Murat C."/>
            <person name="Oguiza J.A."/>
            <person name="Park J."/>
            <person name="Pisabarro A.G."/>
            <person name="Riley R."/>
            <person name="Rosling A."/>
            <person name="Salamov A."/>
            <person name="Schmidt O."/>
            <person name="Schmutz J."/>
            <person name="Skrede I."/>
            <person name="Stenlid J."/>
            <person name="Wiebenga A."/>
            <person name="Xie X."/>
            <person name="Kues U."/>
            <person name="Hibbett D.S."/>
            <person name="Hoffmeister D."/>
            <person name="Hogberg N."/>
            <person name="Martin F."/>
            <person name="Grigoriev I.V."/>
            <person name="Watkinson S.C."/>
        </authorList>
    </citation>
    <scope>NUCLEOTIDE SEQUENCE</scope>
    <source>
        <strain evidence="8">S7.9</strain>
    </source>
</reference>
<feature type="compositionally biased region" description="Basic and acidic residues" evidence="5">
    <location>
        <begin position="76"/>
        <end position="92"/>
    </location>
</feature>
<dbReference type="PANTHER" id="PTHR14146:SF0">
    <property type="entry name" value="EXOCYST COMPLEX COMPONENT 4"/>
    <property type="match status" value="1"/>
</dbReference>
<dbReference type="GO" id="GO:0006612">
    <property type="term" value="P:protein targeting to membrane"/>
    <property type="evidence" value="ECO:0007669"/>
    <property type="project" value="UniProtKB-UniRule"/>
</dbReference>